<sequence>MVRIGLLTSGGDCQALNATMRGIVKTVINLSTEPVEIYGFEDGYQGMIYKRYRKMSPSDFSGILTRGGTILGTSRTPFKRLDTPEADGVDKVAAMKETYRDLKLDCLFMLGGNGSTKTANRLRAEGLSVIALPKTIDNDTWGTDLTFGFTSAVEIATKCIDDIRTTASSHGRVFVIEIMGHKVGWIPLYAAVAGGADACLIPEIPYDMDNVIAAIDRRMQAGARFTIIVVAEGAISRDEARLSKREYKKLVAERTSPSIVYDIAREIETRTGRETRVAIPGHTQRGGQPDAQDRVFATQCGVEAALGFLEGESGFMVAQRSGKMCRVPLEEVAGKLKYVDPGSDLVREARFLGISFGDEA</sequence>
<dbReference type="Proteomes" id="UP000003560">
    <property type="component" value="Unassembled WGS sequence"/>
</dbReference>
<evidence type="ECO:0000313" key="14">
    <source>
        <dbReference type="Proteomes" id="UP000003560"/>
    </source>
</evidence>
<keyword evidence="6" id="KW-0808">Transferase</keyword>
<dbReference type="PRINTS" id="PR00476">
    <property type="entry name" value="PHFRCTKINASE"/>
</dbReference>
<dbReference type="GO" id="GO:0005524">
    <property type="term" value="F:ATP binding"/>
    <property type="evidence" value="ECO:0007669"/>
    <property type="project" value="InterPro"/>
</dbReference>
<dbReference type="eggNOG" id="COG0205">
    <property type="taxonomic scope" value="Bacteria"/>
</dbReference>
<keyword evidence="8 13" id="KW-0418">Kinase</keyword>
<dbReference type="NCBIfam" id="NF002872">
    <property type="entry name" value="PRK03202.1"/>
    <property type="match status" value="1"/>
</dbReference>
<reference evidence="13 14" key="2">
    <citation type="submission" date="2008-10" db="EMBL/GenBank/DDBJ databases">
        <authorList>
            <person name="Fulton L."/>
            <person name="Clifton S."/>
            <person name="Fulton B."/>
            <person name="Xu J."/>
            <person name="Minx P."/>
            <person name="Pepin K.H."/>
            <person name="Johnson M."/>
            <person name="Thiruvilangam P."/>
            <person name="Bhonagiri V."/>
            <person name="Nash W.E."/>
            <person name="Mardis E.R."/>
            <person name="Wilson R.K."/>
        </authorList>
    </citation>
    <scope>NUCLEOTIDE SEQUENCE [LARGE SCALE GENOMIC DNA]</scope>
    <source>
        <strain evidence="13 14">DSM 13279</strain>
    </source>
</reference>
<dbReference type="STRING" id="445975.COLSTE_00848"/>
<keyword evidence="9" id="KW-0460">Magnesium</keyword>
<gene>
    <name evidence="13" type="ORF">COLSTE_00848</name>
</gene>
<dbReference type="GO" id="GO:0016208">
    <property type="term" value="F:AMP binding"/>
    <property type="evidence" value="ECO:0007669"/>
    <property type="project" value="TreeGrafter"/>
</dbReference>
<protein>
    <recommendedName>
        <fullName evidence="4">6-phosphofructokinase</fullName>
        <ecNumber evidence="4">2.7.1.11</ecNumber>
    </recommendedName>
</protein>
<dbReference type="GO" id="GO:0042802">
    <property type="term" value="F:identical protein binding"/>
    <property type="evidence" value="ECO:0007669"/>
    <property type="project" value="TreeGrafter"/>
</dbReference>
<dbReference type="Gene3D" id="3.40.50.460">
    <property type="entry name" value="Phosphofructokinase domain"/>
    <property type="match status" value="1"/>
</dbReference>
<comment type="similarity">
    <text evidence="11">Belongs to the phosphofructokinase type A (PFKA) family.</text>
</comment>
<dbReference type="Gene3D" id="3.40.50.450">
    <property type="match status" value="1"/>
</dbReference>
<evidence type="ECO:0000256" key="9">
    <source>
        <dbReference type="ARBA" id="ARBA00022842"/>
    </source>
</evidence>
<organism evidence="13 14">
    <name type="scientific">Collinsella stercoris DSM 13279</name>
    <dbReference type="NCBI Taxonomy" id="445975"/>
    <lineage>
        <taxon>Bacteria</taxon>
        <taxon>Bacillati</taxon>
        <taxon>Actinomycetota</taxon>
        <taxon>Coriobacteriia</taxon>
        <taxon>Coriobacteriales</taxon>
        <taxon>Coriobacteriaceae</taxon>
        <taxon>Collinsella</taxon>
    </lineage>
</organism>
<dbReference type="GO" id="GO:0030388">
    <property type="term" value="P:fructose 1,6-bisphosphate metabolic process"/>
    <property type="evidence" value="ECO:0007669"/>
    <property type="project" value="TreeGrafter"/>
</dbReference>
<dbReference type="GO" id="GO:0006002">
    <property type="term" value="P:fructose 6-phosphate metabolic process"/>
    <property type="evidence" value="ECO:0007669"/>
    <property type="project" value="InterPro"/>
</dbReference>
<evidence type="ECO:0000259" key="12">
    <source>
        <dbReference type="Pfam" id="PF00365"/>
    </source>
</evidence>
<evidence type="ECO:0000256" key="7">
    <source>
        <dbReference type="ARBA" id="ARBA00022723"/>
    </source>
</evidence>
<dbReference type="FunFam" id="3.40.50.460:FF:000002">
    <property type="entry name" value="ATP-dependent 6-phosphofructokinase"/>
    <property type="match status" value="1"/>
</dbReference>
<evidence type="ECO:0000256" key="3">
    <source>
        <dbReference type="ARBA" id="ARBA00004679"/>
    </source>
</evidence>
<dbReference type="InterPro" id="IPR035966">
    <property type="entry name" value="PKF_sf"/>
</dbReference>
<dbReference type="InterPro" id="IPR015912">
    <property type="entry name" value="Phosphofructokinase_CS"/>
</dbReference>
<keyword evidence="7" id="KW-0479">Metal-binding</keyword>
<dbReference type="PROSITE" id="PS00433">
    <property type="entry name" value="PHOSPHOFRUCTOKINASE"/>
    <property type="match status" value="1"/>
</dbReference>
<reference evidence="13 14" key="1">
    <citation type="submission" date="2008-10" db="EMBL/GenBank/DDBJ databases">
        <title>Draft genome sequence of Collinsella stercoris (DSM 13279).</title>
        <authorList>
            <person name="Sudarsanam P."/>
            <person name="Ley R."/>
            <person name="Guruge J."/>
            <person name="Turnbaugh P.J."/>
            <person name="Mahowald M."/>
            <person name="Liep D."/>
            <person name="Gordon J."/>
        </authorList>
    </citation>
    <scope>NUCLEOTIDE SEQUENCE [LARGE SCALE GENOMIC DNA]</scope>
    <source>
        <strain evidence="13 14">DSM 13279</strain>
    </source>
</reference>
<name>B6G9V7_9ACTN</name>
<evidence type="ECO:0000256" key="6">
    <source>
        <dbReference type="ARBA" id="ARBA00022679"/>
    </source>
</evidence>
<evidence type="ECO:0000256" key="8">
    <source>
        <dbReference type="ARBA" id="ARBA00022777"/>
    </source>
</evidence>
<feature type="domain" description="Phosphofructokinase" evidence="12">
    <location>
        <begin position="3"/>
        <end position="305"/>
    </location>
</feature>
<dbReference type="InterPro" id="IPR000023">
    <property type="entry name" value="Phosphofructokinase_dom"/>
</dbReference>
<evidence type="ECO:0000256" key="4">
    <source>
        <dbReference type="ARBA" id="ARBA00012055"/>
    </source>
</evidence>
<dbReference type="SUPFAM" id="SSF53784">
    <property type="entry name" value="Phosphofructokinase"/>
    <property type="match status" value="1"/>
</dbReference>
<dbReference type="EMBL" id="ABXJ01000052">
    <property type="protein sequence ID" value="EEA90944.1"/>
    <property type="molecule type" value="Genomic_DNA"/>
</dbReference>
<dbReference type="AlphaFoldDB" id="B6G9V7"/>
<dbReference type="GO" id="GO:0070095">
    <property type="term" value="F:fructose-6-phosphate binding"/>
    <property type="evidence" value="ECO:0007669"/>
    <property type="project" value="TreeGrafter"/>
</dbReference>
<dbReference type="PANTHER" id="PTHR13697:SF52">
    <property type="entry name" value="ATP-DEPENDENT 6-PHOSPHOFRUCTOKINASE 3"/>
    <property type="match status" value="1"/>
</dbReference>
<dbReference type="GO" id="GO:0005945">
    <property type="term" value="C:6-phosphofructokinase complex"/>
    <property type="evidence" value="ECO:0007669"/>
    <property type="project" value="TreeGrafter"/>
</dbReference>
<dbReference type="InterPro" id="IPR022953">
    <property type="entry name" value="ATP_PFK"/>
</dbReference>
<dbReference type="RefSeq" id="WP_006720510.1">
    <property type="nucleotide sequence ID" value="NZ_CP085935.1"/>
</dbReference>
<dbReference type="GO" id="GO:0046872">
    <property type="term" value="F:metal ion binding"/>
    <property type="evidence" value="ECO:0007669"/>
    <property type="project" value="UniProtKB-KW"/>
</dbReference>
<evidence type="ECO:0000256" key="10">
    <source>
        <dbReference type="ARBA" id="ARBA00023152"/>
    </source>
</evidence>
<evidence type="ECO:0000313" key="13">
    <source>
        <dbReference type="EMBL" id="EEA90944.1"/>
    </source>
</evidence>
<dbReference type="InterPro" id="IPR012003">
    <property type="entry name" value="ATP_PFK_prok-type"/>
</dbReference>
<comment type="subcellular location">
    <subcellularLocation>
        <location evidence="2">Cytoplasm</location>
    </subcellularLocation>
</comment>
<comment type="pathway">
    <text evidence="3">Carbohydrate degradation; glycolysis; D-glyceraldehyde 3-phosphate and glycerone phosphate from D-glucose: step 3/4.</text>
</comment>
<dbReference type="OrthoDB" id="9802503at2"/>
<evidence type="ECO:0000256" key="2">
    <source>
        <dbReference type="ARBA" id="ARBA00004496"/>
    </source>
</evidence>
<proteinExistence type="inferred from homology"/>
<dbReference type="GO" id="GO:0003872">
    <property type="term" value="F:6-phosphofructokinase activity"/>
    <property type="evidence" value="ECO:0007669"/>
    <property type="project" value="UniProtKB-EC"/>
</dbReference>
<evidence type="ECO:0000256" key="11">
    <source>
        <dbReference type="ARBA" id="ARBA00038478"/>
    </source>
</evidence>
<keyword evidence="10" id="KW-0324">Glycolysis</keyword>
<dbReference type="PIRSF" id="PIRSF000532">
    <property type="entry name" value="ATP_PFK_prok"/>
    <property type="match status" value="1"/>
</dbReference>
<dbReference type="GeneID" id="98003104"/>
<dbReference type="EC" id="2.7.1.11" evidence="4"/>
<keyword evidence="5" id="KW-0963">Cytoplasm</keyword>
<dbReference type="PANTHER" id="PTHR13697">
    <property type="entry name" value="PHOSPHOFRUCTOKINASE"/>
    <property type="match status" value="1"/>
</dbReference>
<dbReference type="GO" id="GO:0048029">
    <property type="term" value="F:monosaccharide binding"/>
    <property type="evidence" value="ECO:0007669"/>
    <property type="project" value="TreeGrafter"/>
</dbReference>
<keyword evidence="14" id="KW-1185">Reference proteome</keyword>
<evidence type="ECO:0000256" key="1">
    <source>
        <dbReference type="ARBA" id="ARBA00001946"/>
    </source>
</evidence>
<dbReference type="UniPathway" id="UPA00109">
    <property type="reaction ID" value="UER00182"/>
</dbReference>
<comment type="caution">
    <text evidence="13">The sequence shown here is derived from an EMBL/GenBank/DDBJ whole genome shotgun (WGS) entry which is preliminary data.</text>
</comment>
<dbReference type="Pfam" id="PF00365">
    <property type="entry name" value="PFK"/>
    <property type="match status" value="1"/>
</dbReference>
<accession>B6G9V7</accession>
<dbReference type="HOGENOM" id="CLU_020655_0_0_11"/>
<comment type="cofactor">
    <cofactor evidence="1">
        <name>Mg(2+)</name>
        <dbReference type="ChEBI" id="CHEBI:18420"/>
    </cofactor>
</comment>
<dbReference type="GO" id="GO:0061621">
    <property type="term" value="P:canonical glycolysis"/>
    <property type="evidence" value="ECO:0007669"/>
    <property type="project" value="TreeGrafter"/>
</dbReference>
<evidence type="ECO:0000256" key="5">
    <source>
        <dbReference type="ARBA" id="ARBA00022490"/>
    </source>
</evidence>